<dbReference type="SUPFAM" id="SSF55729">
    <property type="entry name" value="Acyl-CoA N-acyltransferases (Nat)"/>
    <property type="match status" value="1"/>
</dbReference>
<evidence type="ECO:0000313" key="4">
    <source>
        <dbReference type="EMBL" id="TCN90132.1"/>
    </source>
</evidence>
<sequence>MKLTHRAVAEKDIPAISSWAKNQEELYYFFPRAIYPLTPEQLSEAIAQRNNSTVVELEGQPVAFANFYKWEKGGTCSIGNVIVSPEARNQGVARFLMEQMCSIAFHEHKASEVTVSCFNSNTAGLLLYPKLGFHPFATEERQDKAGNRVALIHMRLSGQ</sequence>
<accession>A0A4R2FG96</accession>
<comment type="caution">
    <text evidence="4">The sequence shown here is derived from an EMBL/GenBank/DDBJ whole genome shotgun (WGS) entry which is preliminary data.</text>
</comment>
<dbReference type="CDD" id="cd04301">
    <property type="entry name" value="NAT_SF"/>
    <property type="match status" value="1"/>
</dbReference>
<dbReference type="RefSeq" id="WP_133037565.1">
    <property type="nucleotide sequence ID" value="NZ_SLWF01000002.1"/>
</dbReference>
<proteinExistence type="predicted"/>
<dbReference type="Proteomes" id="UP000294832">
    <property type="component" value="Unassembled WGS sequence"/>
</dbReference>
<dbReference type="PANTHER" id="PTHR43877">
    <property type="entry name" value="AMINOALKYLPHOSPHONATE N-ACETYLTRANSFERASE-RELATED-RELATED"/>
    <property type="match status" value="1"/>
</dbReference>
<dbReference type="EMBL" id="SLWF01000002">
    <property type="protein sequence ID" value="TCN90132.1"/>
    <property type="molecule type" value="Genomic_DNA"/>
</dbReference>
<evidence type="ECO:0000256" key="1">
    <source>
        <dbReference type="ARBA" id="ARBA00022679"/>
    </source>
</evidence>
<dbReference type="PROSITE" id="PS51186">
    <property type="entry name" value="GNAT"/>
    <property type="match status" value="1"/>
</dbReference>
<evidence type="ECO:0000313" key="5">
    <source>
        <dbReference type="Proteomes" id="UP000294832"/>
    </source>
</evidence>
<protein>
    <submittedName>
        <fullName evidence="4">RimJ/RimL family protein N-acetyltransferase</fullName>
    </submittedName>
</protein>
<organism evidence="4 5">
    <name type="scientific">Shewanella fodinae</name>
    <dbReference type="NCBI Taxonomy" id="552357"/>
    <lineage>
        <taxon>Bacteria</taxon>
        <taxon>Pseudomonadati</taxon>
        <taxon>Pseudomonadota</taxon>
        <taxon>Gammaproteobacteria</taxon>
        <taxon>Alteromonadales</taxon>
        <taxon>Shewanellaceae</taxon>
        <taxon>Shewanella</taxon>
    </lineage>
</organism>
<keyword evidence="2" id="KW-0012">Acyltransferase</keyword>
<keyword evidence="5" id="KW-1185">Reference proteome</keyword>
<dbReference type="OrthoDB" id="326501at2"/>
<reference evidence="4 5" key="1">
    <citation type="submission" date="2019-03" db="EMBL/GenBank/DDBJ databases">
        <title>Freshwater and sediment microbial communities from various areas in North America, analyzing microbe dynamics in response to fracking.</title>
        <authorList>
            <person name="Lamendella R."/>
        </authorList>
    </citation>
    <scope>NUCLEOTIDE SEQUENCE [LARGE SCALE GENOMIC DNA]</scope>
    <source>
        <strain evidence="4 5">74A</strain>
    </source>
</reference>
<dbReference type="PANTHER" id="PTHR43877:SF2">
    <property type="entry name" value="AMINOALKYLPHOSPHONATE N-ACETYLTRANSFERASE-RELATED"/>
    <property type="match status" value="1"/>
</dbReference>
<dbReference type="InterPro" id="IPR016181">
    <property type="entry name" value="Acyl_CoA_acyltransferase"/>
</dbReference>
<dbReference type="Gene3D" id="3.40.630.30">
    <property type="match status" value="1"/>
</dbReference>
<name>A0A4R2FG96_9GAMM</name>
<dbReference type="Pfam" id="PF00583">
    <property type="entry name" value="Acetyltransf_1"/>
    <property type="match status" value="1"/>
</dbReference>
<dbReference type="InterPro" id="IPR050832">
    <property type="entry name" value="Bact_Acetyltransf"/>
</dbReference>
<feature type="domain" description="N-acetyltransferase" evidence="3">
    <location>
        <begin position="3"/>
        <end position="159"/>
    </location>
</feature>
<gene>
    <name evidence="4" type="ORF">EDC91_10241</name>
</gene>
<dbReference type="InterPro" id="IPR000182">
    <property type="entry name" value="GNAT_dom"/>
</dbReference>
<evidence type="ECO:0000259" key="3">
    <source>
        <dbReference type="PROSITE" id="PS51186"/>
    </source>
</evidence>
<dbReference type="GO" id="GO:0016747">
    <property type="term" value="F:acyltransferase activity, transferring groups other than amino-acyl groups"/>
    <property type="evidence" value="ECO:0007669"/>
    <property type="project" value="InterPro"/>
</dbReference>
<dbReference type="AlphaFoldDB" id="A0A4R2FG96"/>
<keyword evidence="1 4" id="KW-0808">Transferase</keyword>
<evidence type="ECO:0000256" key="2">
    <source>
        <dbReference type="ARBA" id="ARBA00023315"/>
    </source>
</evidence>